<dbReference type="InterPro" id="IPR000863">
    <property type="entry name" value="Sulfotransferase_dom"/>
</dbReference>
<dbReference type="PANTHER" id="PTHR10605">
    <property type="entry name" value="HEPARAN SULFATE SULFOTRANSFERASE"/>
    <property type="match status" value="1"/>
</dbReference>
<dbReference type="Pfam" id="PF00685">
    <property type="entry name" value="Sulfotransfer_1"/>
    <property type="match status" value="1"/>
</dbReference>
<evidence type="ECO:0000259" key="3">
    <source>
        <dbReference type="Pfam" id="PF00685"/>
    </source>
</evidence>
<dbReference type="EMBL" id="JBHTLQ010000015">
    <property type="protein sequence ID" value="MFD1190675.1"/>
    <property type="molecule type" value="Genomic_DNA"/>
</dbReference>
<proteinExistence type="predicted"/>
<sequence>MGIGRERIDFVVVGAQKAGTTALFDYLCEDPNIFLPPEKEVHFFDDEARDWASGDYSDYHRRFELQSGRICGEVTPIYMYWPQAMERIRDYNPDIRVICLLRDPVERAWSHWRMETARGAEDQSFSSAIRRGRQRLFETDPWGSHRVHSYVERGFYAEQLARIFGLFPRSQVLVLENDALETHPQETLGCFNAFVGASAPRPRQKRRVHVGRAVGEMPEEDRAYLSGVYAGDQARLAALLAQTG</sequence>
<evidence type="ECO:0000313" key="5">
    <source>
        <dbReference type="Proteomes" id="UP001597216"/>
    </source>
</evidence>
<keyword evidence="1" id="KW-0808">Transferase</keyword>
<dbReference type="InterPro" id="IPR037359">
    <property type="entry name" value="NST/OST"/>
</dbReference>
<evidence type="ECO:0000256" key="1">
    <source>
        <dbReference type="ARBA" id="ARBA00022679"/>
    </source>
</evidence>
<name>A0ABW3T214_9CAUL</name>
<gene>
    <name evidence="4" type="ORF">ACFQ27_08805</name>
</gene>
<evidence type="ECO:0000256" key="2">
    <source>
        <dbReference type="ARBA" id="ARBA00023180"/>
    </source>
</evidence>
<dbReference type="Gene3D" id="3.40.50.300">
    <property type="entry name" value="P-loop containing nucleotide triphosphate hydrolases"/>
    <property type="match status" value="1"/>
</dbReference>
<dbReference type="SUPFAM" id="SSF52540">
    <property type="entry name" value="P-loop containing nucleoside triphosphate hydrolases"/>
    <property type="match status" value="1"/>
</dbReference>
<comment type="caution">
    <text evidence="4">The sequence shown here is derived from an EMBL/GenBank/DDBJ whole genome shotgun (WGS) entry which is preliminary data.</text>
</comment>
<keyword evidence="2" id="KW-0325">Glycoprotein</keyword>
<dbReference type="Proteomes" id="UP001597216">
    <property type="component" value="Unassembled WGS sequence"/>
</dbReference>
<dbReference type="InterPro" id="IPR027417">
    <property type="entry name" value="P-loop_NTPase"/>
</dbReference>
<dbReference type="RefSeq" id="WP_377353311.1">
    <property type="nucleotide sequence ID" value="NZ_JBHTLQ010000015.1"/>
</dbReference>
<evidence type="ECO:0000313" key="4">
    <source>
        <dbReference type="EMBL" id="MFD1190675.1"/>
    </source>
</evidence>
<organism evidence="4 5">
    <name type="scientific">Phenylobacterium conjunctum</name>
    <dbReference type="NCBI Taxonomy" id="1298959"/>
    <lineage>
        <taxon>Bacteria</taxon>
        <taxon>Pseudomonadati</taxon>
        <taxon>Pseudomonadota</taxon>
        <taxon>Alphaproteobacteria</taxon>
        <taxon>Caulobacterales</taxon>
        <taxon>Caulobacteraceae</taxon>
        <taxon>Phenylobacterium</taxon>
    </lineage>
</organism>
<accession>A0ABW3T214</accession>
<protein>
    <submittedName>
        <fullName evidence="4">Sulfotransferase domain-containing protein</fullName>
    </submittedName>
</protein>
<feature type="domain" description="Sulfotransferase" evidence="3">
    <location>
        <begin position="9"/>
        <end position="198"/>
    </location>
</feature>
<keyword evidence="5" id="KW-1185">Reference proteome</keyword>
<reference evidence="5" key="1">
    <citation type="journal article" date="2019" name="Int. J. Syst. Evol. Microbiol.">
        <title>The Global Catalogue of Microorganisms (GCM) 10K type strain sequencing project: providing services to taxonomists for standard genome sequencing and annotation.</title>
        <authorList>
            <consortium name="The Broad Institute Genomics Platform"/>
            <consortium name="The Broad Institute Genome Sequencing Center for Infectious Disease"/>
            <person name="Wu L."/>
            <person name="Ma J."/>
        </authorList>
    </citation>
    <scope>NUCLEOTIDE SEQUENCE [LARGE SCALE GENOMIC DNA]</scope>
    <source>
        <strain evidence="5">CCUG 55074</strain>
    </source>
</reference>
<dbReference type="PANTHER" id="PTHR10605:SF56">
    <property type="entry name" value="BIFUNCTIONAL HEPARAN SULFATE N-DEACETYLASE_N-SULFOTRANSFERASE"/>
    <property type="match status" value="1"/>
</dbReference>